<name>A0A5J4R2Y2_9ZZZZ</name>
<evidence type="ECO:0000313" key="1">
    <source>
        <dbReference type="EMBL" id="KAA6327063.1"/>
    </source>
</evidence>
<comment type="caution">
    <text evidence="1">The sequence shown here is derived from an EMBL/GenBank/DDBJ whole genome shotgun (WGS) entry which is preliminary data.</text>
</comment>
<dbReference type="AlphaFoldDB" id="A0A5J4R2Y2"/>
<dbReference type="InterPro" id="IPR029470">
    <property type="entry name" value="PDDEXK_4"/>
</dbReference>
<dbReference type="EMBL" id="SNRY01002055">
    <property type="protein sequence ID" value="KAA6327063.1"/>
    <property type="molecule type" value="Genomic_DNA"/>
</dbReference>
<accession>A0A5J4R2Y2</accession>
<protein>
    <submittedName>
        <fullName evidence="1">Uncharacterized protein</fullName>
    </submittedName>
</protein>
<reference evidence="1" key="1">
    <citation type="submission" date="2019-03" db="EMBL/GenBank/DDBJ databases">
        <title>Single cell metagenomics reveals metabolic interactions within the superorganism composed of flagellate Streblomastix strix and complex community of Bacteroidetes bacteria on its surface.</title>
        <authorList>
            <person name="Treitli S.C."/>
            <person name="Kolisko M."/>
            <person name="Husnik F."/>
            <person name="Keeling P."/>
            <person name="Hampl V."/>
        </authorList>
    </citation>
    <scope>NUCLEOTIDE SEQUENCE</scope>
    <source>
        <strain evidence="1">STM</strain>
    </source>
</reference>
<organism evidence="1">
    <name type="scientific">termite gut metagenome</name>
    <dbReference type="NCBI Taxonomy" id="433724"/>
    <lineage>
        <taxon>unclassified sequences</taxon>
        <taxon>metagenomes</taxon>
        <taxon>organismal metagenomes</taxon>
    </lineage>
</organism>
<sequence>MVDTNKFTSVVEDLNILIQKEKEEKFQKKKCLEDKFCTFLTEFSALYSDEQAKTIQQQIVPFIKEYPFFYNGISSLKVINKVSQETYHSLFLAHIWDWSKIKLGETILSDFIGSINIENKNYLQDCIKKKNYTIETEHTIKNARKRSLNGKRIDILIKDIDGKWNIIIENKIYSNISYDKKRKQTQLGCYQQYCKDKFGNSFCAYILLSHTDNSSYCEDGWTYAEYYQIFKSLLIYYQVDDTIKDYLKTLWVLLFPNEQTAIKSDISLYRAYQFYKQIISKIT</sequence>
<dbReference type="Pfam" id="PF14281">
    <property type="entry name" value="PDDEXK_4"/>
    <property type="match status" value="1"/>
</dbReference>
<gene>
    <name evidence="1" type="ORF">EZS27_023916</name>
</gene>
<proteinExistence type="predicted"/>